<keyword evidence="1" id="KW-1185">Reference proteome</keyword>
<dbReference type="AlphaFoldDB" id="A0A914C6G6"/>
<evidence type="ECO:0000313" key="1">
    <source>
        <dbReference type="Proteomes" id="UP000887540"/>
    </source>
</evidence>
<sequence length="55" mass="6533">MNVFVQKIMMDPIVNIQMYAPVLQILVNTEEFVTILEKEHIHVIVWTYGMERNVN</sequence>
<reference evidence="2" key="1">
    <citation type="submission" date="2022-11" db="UniProtKB">
        <authorList>
            <consortium name="WormBaseParasite"/>
        </authorList>
    </citation>
    <scope>IDENTIFICATION</scope>
</reference>
<accession>A0A914C6G6</accession>
<organism evidence="1 2">
    <name type="scientific">Acrobeloides nanus</name>
    <dbReference type="NCBI Taxonomy" id="290746"/>
    <lineage>
        <taxon>Eukaryota</taxon>
        <taxon>Metazoa</taxon>
        <taxon>Ecdysozoa</taxon>
        <taxon>Nematoda</taxon>
        <taxon>Chromadorea</taxon>
        <taxon>Rhabditida</taxon>
        <taxon>Tylenchina</taxon>
        <taxon>Cephalobomorpha</taxon>
        <taxon>Cephaloboidea</taxon>
        <taxon>Cephalobidae</taxon>
        <taxon>Acrobeloides</taxon>
    </lineage>
</organism>
<name>A0A914C6G6_9BILA</name>
<protein>
    <submittedName>
        <fullName evidence="2">Uncharacterized protein</fullName>
    </submittedName>
</protein>
<proteinExistence type="predicted"/>
<evidence type="ECO:0000313" key="2">
    <source>
        <dbReference type="WBParaSite" id="ACRNAN_Path_421.g1605.t1"/>
    </source>
</evidence>
<dbReference type="WBParaSite" id="ACRNAN_Path_421.g1605.t1">
    <property type="protein sequence ID" value="ACRNAN_Path_421.g1605.t1"/>
    <property type="gene ID" value="ACRNAN_Path_421.g1605"/>
</dbReference>
<dbReference type="Proteomes" id="UP000887540">
    <property type="component" value="Unplaced"/>
</dbReference>